<protein>
    <submittedName>
        <fullName evidence="1">HipA domain-containing protein</fullName>
    </submittedName>
</protein>
<accession>A0A3E1Y778</accession>
<organism evidence="1 2">
    <name type="scientific">Chitinophaga silvatica</name>
    <dbReference type="NCBI Taxonomy" id="2282649"/>
    <lineage>
        <taxon>Bacteria</taxon>
        <taxon>Pseudomonadati</taxon>
        <taxon>Bacteroidota</taxon>
        <taxon>Chitinophagia</taxon>
        <taxon>Chitinophagales</taxon>
        <taxon>Chitinophagaceae</taxon>
        <taxon>Chitinophaga</taxon>
    </lineage>
</organism>
<dbReference type="AlphaFoldDB" id="A0A3E1Y778"/>
<comment type="caution">
    <text evidence="1">The sequence shown here is derived from an EMBL/GenBank/DDBJ whole genome shotgun (WGS) entry which is preliminary data.</text>
</comment>
<reference evidence="1 2" key="1">
    <citation type="submission" date="2018-07" db="EMBL/GenBank/DDBJ databases">
        <title>Chitinophaga K2CV101002-2 sp. nov., isolated from a monsoon evergreen broad-leaved forest soil.</title>
        <authorList>
            <person name="Lv Y."/>
        </authorList>
    </citation>
    <scope>NUCLEOTIDE SEQUENCE [LARGE SCALE GENOMIC DNA]</scope>
    <source>
        <strain evidence="1 2">GDMCC 1.1288</strain>
    </source>
</reference>
<name>A0A3E1Y778_9BACT</name>
<dbReference type="EMBL" id="QPMM01000009">
    <property type="protein sequence ID" value="RFS20951.1"/>
    <property type="molecule type" value="Genomic_DNA"/>
</dbReference>
<dbReference type="Proteomes" id="UP000260644">
    <property type="component" value="Unassembled WGS sequence"/>
</dbReference>
<proteinExistence type="predicted"/>
<keyword evidence="2" id="KW-1185">Reference proteome</keyword>
<dbReference type="Gene3D" id="3.90.640.30">
    <property type="match status" value="1"/>
</dbReference>
<dbReference type="OrthoDB" id="9805913at2"/>
<evidence type="ECO:0000313" key="1">
    <source>
        <dbReference type="EMBL" id="RFS20951.1"/>
    </source>
</evidence>
<evidence type="ECO:0000313" key="2">
    <source>
        <dbReference type="Proteomes" id="UP000260644"/>
    </source>
</evidence>
<gene>
    <name evidence="1" type="ORF">DVR12_16500</name>
</gene>
<dbReference type="RefSeq" id="WP_116976900.1">
    <property type="nucleotide sequence ID" value="NZ_QPMM01000009.1"/>
</dbReference>
<sequence>MVSTALVMPSDEEDLALTLNAKKKKIRRKDFDAAFKTIKIEEKQGINIYNKVSRFIPKAFDFIDQSFLTETDKEEYKRIIRERANRLELQF</sequence>